<proteinExistence type="predicted"/>
<protein>
    <submittedName>
        <fullName evidence="1">Uncharacterized protein</fullName>
    </submittedName>
</protein>
<organism evidence="1 2">
    <name type="scientific">Celeribacter halophilus</name>
    <dbReference type="NCBI Taxonomy" id="576117"/>
    <lineage>
        <taxon>Bacteria</taxon>
        <taxon>Pseudomonadati</taxon>
        <taxon>Pseudomonadota</taxon>
        <taxon>Alphaproteobacteria</taxon>
        <taxon>Rhodobacterales</taxon>
        <taxon>Roseobacteraceae</taxon>
        <taxon>Celeribacter</taxon>
    </lineage>
</organism>
<reference evidence="1" key="1">
    <citation type="submission" date="2023-07" db="EMBL/GenBank/DDBJ databases">
        <title>Genome content predicts the carbon catabolic preferences of heterotrophic bacteria.</title>
        <authorList>
            <person name="Gralka M."/>
        </authorList>
    </citation>
    <scope>NUCLEOTIDE SEQUENCE</scope>
    <source>
        <strain evidence="1">I2M02</strain>
    </source>
</reference>
<dbReference type="EMBL" id="JAUOPJ010000017">
    <property type="protein sequence ID" value="MDO6458705.1"/>
    <property type="molecule type" value="Genomic_DNA"/>
</dbReference>
<sequence length="40" mass="4671">MAQTTALDAVEQQNRKHQAHIAHFYCDKMRQNIALDFVNL</sequence>
<evidence type="ECO:0000313" key="2">
    <source>
        <dbReference type="Proteomes" id="UP001169823"/>
    </source>
</evidence>
<gene>
    <name evidence="1" type="ORF">Q4494_16585</name>
</gene>
<comment type="caution">
    <text evidence="1">The sequence shown here is derived from an EMBL/GenBank/DDBJ whole genome shotgun (WGS) entry which is preliminary data.</text>
</comment>
<name>A0AAW7XXD4_9RHOB</name>
<dbReference type="Proteomes" id="UP001169823">
    <property type="component" value="Unassembled WGS sequence"/>
</dbReference>
<evidence type="ECO:0000313" key="1">
    <source>
        <dbReference type="EMBL" id="MDO6458705.1"/>
    </source>
</evidence>
<dbReference type="RefSeq" id="WP_289847590.1">
    <property type="nucleotide sequence ID" value="NZ_JAHKPE010000031.1"/>
</dbReference>
<accession>A0AAW7XXD4</accession>
<dbReference type="AlphaFoldDB" id="A0AAW7XXD4"/>